<dbReference type="Pfam" id="PF01081">
    <property type="entry name" value="Aldolase"/>
    <property type="match status" value="1"/>
</dbReference>
<evidence type="ECO:0000256" key="5">
    <source>
        <dbReference type="ARBA" id="ARBA00023277"/>
    </source>
</evidence>
<accession>A0A6P1T5N3</accession>
<keyword evidence="4 6" id="KW-0456">Lyase</keyword>
<dbReference type="PANTHER" id="PTHR30246:SF1">
    <property type="entry name" value="2-DEHYDRO-3-DEOXY-6-PHOSPHOGALACTONATE ALDOLASE-RELATED"/>
    <property type="match status" value="1"/>
</dbReference>
<sequence length="201" mass="20281">MSRKLIGILRGVTPEEAVAVAGAVIDAGITRVEVPLNSPDPFNSIARMVEAHGDRAEIGAGTVLEIAQVGWLLEVGGRFVVSPNCDPEVIRATKALGLGSYPGVFTASECFTALKAGADALKVFPAEVMGPAGVKALRAVLPASTDIYAVGGAGPENFDTWVAAGAAGFGLGSSLYKPGRTAEETGAAARAAVEAFDGIGG</sequence>
<dbReference type="Gene3D" id="3.20.20.70">
    <property type="entry name" value="Aldolase class I"/>
    <property type="match status" value="1"/>
</dbReference>
<comment type="subunit">
    <text evidence="3">Homotrimer.</text>
</comment>
<dbReference type="InterPro" id="IPR000887">
    <property type="entry name" value="Aldlse_KDPG_KHG"/>
</dbReference>
<organism evidence="6 7">
    <name type="scientific">Algicella marina</name>
    <dbReference type="NCBI Taxonomy" id="2683284"/>
    <lineage>
        <taxon>Bacteria</taxon>
        <taxon>Pseudomonadati</taxon>
        <taxon>Pseudomonadota</taxon>
        <taxon>Alphaproteobacteria</taxon>
        <taxon>Rhodobacterales</taxon>
        <taxon>Paracoccaceae</taxon>
        <taxon>Algicella</taxon>
    </lineage>
</organism>
<gene>
    <name evidence="6" type="ORF">GO499_19005</name>
</gene>
<keyword evidence="5" id="KW-0119">Carbohydrate metabolism</keyword>
<evidence type="ECO:0000313" key="6">
    <source>
        <dbReference type="EMBL" id="QHQ37121.1"/>
    </source>
</evidence>
<evidence type="ECO:0000256" key="2">
    <source>
        <dbReference type="ARBA" id="ARBA00006906"/>
    </source>
</evidence>
<evidence type="ECO:0000256" key="3">
    <source>
        <dbReference type="ARBA" id="ARBA00011233"/>
    </source>
</evidence>
<dbReference type="PANTHER" id="PTHR30246">
    <property type="entry name" value="2-KETO-3-DEOXY-6-PHOSPHOGLUCONATE ALDOLASE"/>
    <property type="match status" value="1"/>
</dbReference>
<evidence type="ECO:0000256" key="1">
    <source>
        <dbReference type="ARBA" id="ARBA00004761"/>
    </source>
</evidence>
<keyword evidence="7" id="KW-1185">Reference proteome</keyword>
<dbReference type="AlphaFoldDB" id="A0A6P1T5N3"/>
<comment type="similarity">
    <text evidence="2">Belongs to the KHG/KDPG aldolase family.</text>
</comment>
<evidence type="ECO:0000313" key="7">
    <source>
        <dbReference type="Proteomes" id="UP000464495"/>
    </source>
</evidence>
<dbReference type="CDD" id="cd00452">
    <property type="entry name" value="KDPG_aldolase"/>
    <property type="match status" value="1"/>
</dbReference>
<comment type="pathway">
    <text evidence="1">Carbohydrate acid metabolism.</text>
</comment>
<proteinExistence type="inferred from homology"/>
<dbReference type="NCBIfam" id="NF006600">
    <property type="entry name" value="PRK09140.1"/>
    <property type="match status" value="1"/>
</dbReference>
<dbReference type="InterPro" id="IPR013785">
    <property type="entry name" value="Aldolase_TIM"/>
</dbReference>
<dbReference type="EMBL" id="CP046620">
    <property type="protein sequence ID" value="QHQ37121.1"/>
    <property type="molecule type" value="Genomic_DNA"/>
</dbReference>
<dbReference type="KEGG" id="amaq:GO499_19005"/>
<protein>
    <submittedName>
        <fullName evidence="6">2-dehydro-3-deoxy-6-phosphogalactonate aldolase</fullName>
        <ecNumber evidence="6">4.1.2.21</ecNumber>
    </submittedName>
</protein>
<evidence type="ECO:0000256" key="4">
    <source>
        <dbReference type="ARBA" id="ARBA00023239"/>
    </source>
</evidence>
<dbReference type="GO" id="GO:0008674">
    <property type="term" value="F:2-dehydro-3-deoxy-6-phosphogalactonate aldolase activity"/>
    <property type="evidence" value="ECO:0007669"/>
    <property type="project" value="UniProtKB-EC"/>
</dbReference>
<dbReference type="Proteomes" id="UP000464495">
    <property type="component" value="Chromosome"/>
</dbReference>
<name>A0A6P1T5N3_9RHOB</name>
<dbReference type="EC" id="4.1.2.21" evidence="6"/>
<dbReference type="SUPFAM" id="SSF51569">
    <property type="entry name" value="Aldolase"/>
    <property type="match status" value="1"/>
</dbReference>
<reference evidence="6 7" key="1">
    <citation type="submission" date="2019-12" db="EMBL/GenBank/DDBJ databases">
        <title>Complete genome sequence of Algicella marina strain 9Alg 56(T) isolated from the red alga Tichocarpus crinitus.</title>
        <authorList>
            <person name="Kim S.-G."/>
            <person name="Nedashkovskaya O.I."/>
        </authorList>
    </citation>
    <scope>NUCLEOTIDE SEQUENCE [LARGE SCALE GENOMIC DNA]</scope>
    <source>
        <strain evidence="6 7">9Alg 56</strain>
    </source>
</reference>
<dbReference type="RefSeq" id="WP_161863662.1">
    <property type="nucleotide sequence ID" value="NZ_CP046620.1"/>
</dbReference>